<accession>A0A0D8XF80</accession>
<evidence type="ECO:0000256" key="2">
    <source>
        <dbReference type="ARBA" id="ARBA00022737"/>
    </source>
</evidence>
<gene>
    <name evidence="7" type="ORF">DICVIV_10759</name>
</gene>
<feature type="disulfide bond" evidence="4">
    <location>
        <begin position="91"/>
        <end position="100"/>
    </location>
</feature>
<dbReference type="AlphaFoldDB" id="A0A0D8XF80"/>
<dbReference type="CDD" id="cd00054">
    <property type="entry name" value="EGF_CA"/>
    <property type="match status" value="2"/>
</dbReference>
<evidence type="ECO:0000259" key="6">
    <source>
        <dbReference type="PROSITE" id="PS50026"/>
    </source>
</evidence>
<reference evidence="8" key="2">
    <citation type="journal article" date="2016" name="Sci. Rep.">
        <title>Dictyocaulus viviparus genome, variome and transcriptome elucidate lungworm biology and support future intervention.</title>
        <authorList>
            <person name="McNulty S.N."/>
            <person name="Strube C."/>
            <person name="Rosa B.A."/>
            <person name="Martin J.C."/>
            <person name="Tyagi R."/>
            <person name="Choi Y.J."/>
            <person name="Wang Q."/>
            <person name="Hallsworth Pepin K."/>
            <person name="Zhang X."/>
            <person name="Ozersky P."/>
            <person name="Wilson R.K."/>
            <person name="Sternberg P.W."/>
            <person name="Gasser R.B."/>
            <person name="Mitreva M."/>
        </authorList>
    </citation>
    <scope>NUCLEOTIDE SEQUENCE [LARGE SCALE GENOMIC DNA]</scope>
    <source>
        <strain evidence="8">HannoverDv2000</strain>
    </source>
</reference>
<dbReference type="OrthoDB" id="5912267at2759"/>
<protein>
    <submittedName>
        <fullName evidence="7">EGF-like domain protein</fullName>
    </submittedName>
</protein>
<dbReference type="SMART" id="SM00179">
    <property type="entry name" value="EGF_CA"/>
    <property type="match status" value="1"/>
</dbReference>
<dbReference type="InterPro" id="IPR001881">
    <property type="entry name" value="EGF-like_Ca-bd_dom"/>
</dbReference>
<feature type="disulfide bond" evidence="4">
    <location>
        <begin position="72"/>
        <end position="89"/>
    </location>
</feature>
<feature type="domain" description="EGF-like" evidence="6">
    <location>
        <begin position="104"/>
        <end position="142"/>
    </location>
</feature>
<dbReference type="PROSITE" id="PS00022">
    <property type="entry name" value="EGF_1"/>
    <property type="match status" value="3"/>
</dbReference>
<keyword evidence="5" id="KW-1133">Transmembrane helix</keyword>
<dbReference type="PROSITE" id="PS01186">
    <property type="entry name" value="EGF_2"/>
    <property type="match status" value="1"/>
</dbReference>
<keyword evidence="3 4" id="KW-1015">Disulfide bond</keyword>
<dbReference type="GO" id="GO:0016020">
    <property type="term" value="C:membrane"/>
    <property type="evidence" value="ECO:0007669"/>
    <property type="project" value="UniProtKB-SubCell"/>
</dbReference>
<dbReference type="FunFam" id="2.10.25.10:FF:000118">
    <property type="entry name" value="protein delta homolog 2"/>
    <property type="match status" value="1"/>
</dbReference>
<proteinExistence type="predicted"/>
<evidence type="ECO:0000256" key="4">
    <source>
        <dbReference type="PROSITE-ProRule" id="PRU00076"/>
    </source>
</evidence>
<feature type="domain" description="EGF-like" evidence="6">
    <location>
        <begin position="146"/>
        <end position="179"/>
    </location>
</feature>
<comment type="caution">
    <text evidence="4">Lacks conserved residue(s) required for the propagation of feature annotation.</text>
</comment>
<reference evidence="7 8" key="1">
    <citation type="submission" date="2013-11" db="EMBL/GenBank/DDBJ databases">
        <title>Draft genome of the bovine lungworm Dictyocaulus viviparus.</title>
        <authorList>
            <person name="Mitreva M."/>
        </authorList>
    </citation>
    <scope>NUCLEOTIDE SEQUENCE [LARGE SCALE GENOMIC DNA]</scope>
    <source>
        <strain evidence="7 8">HannoverDv2000</strain>
    </source>
</reference>
<feature type="disulfide bond" evidence="4">
    <location>
        <begin position="169"/>
        <end position="178"/>
    </location>
</feature>
<dbReference type="GO" id="GO:0005509">
    <property type="term" value="F:calcium ion binding"/>
    <property type="evidence" value="ECO:0007669"/>
    <property type="project" value="InterPro"/>
</dbReference>
<evidence type="ECO:0000256" key="1">
    <source>
        <dbReference type="ARBA" id="ARBA00022536"/>
    </source>
</evidence>
<evidence type="ECO:0000256" key="5">
    <source>
        <dbReference type="SAM" id="Phobius"/>
    </source>
</evidence>
<keyword evidence="8" id="KW-1185">Reference proteome</keyword>
<feature type="disulfide bond" evidence="4">
    <location>
        <begin position="132"/>
        <end position="141"/>
    </location>
</feature>
<dbReference type="STRING" id="29172.A0A0D8XF80"/>
<keyword evidence="5" id="KW-0812">Transmembrane</keyword>
<evidence type="ECO:0000313" key="8">
    <source>
        <dbReference type="Proteomes" id="UP000053766"/>
    </source>
</evidence>
<organism evidence="7 8">
    <name type="scientific">Dictyocaulus viviparus</name>
    <name type="common">Bovine lungworm</name>
    <dbReference type="NCBI Taxonomy" id="29172"/>
    <lineage>
        <taxon>Eukaryota</taxon>
        <taxon>Metazoa</taxon>
        <taxon>Ecdysozoa</taxon>
        <taxon>Nematoda</taxon>
        <taxon>Chromadorea</taxon>
        <taxon>Rhabditida</taxon>
        <taxon>Rhabditina</taxon>
        <taxon>Rhabditomorpha</taxon>
        <taxon>Strongyloidea</taxon>
        <taxon>Metastrongylidae</taxon>
        <taxon>Dictyocaulus</taxon>
    </lineage>
</organism>
<dbReference type="PROSITE" id="PS50026">
    <property type="entry name" value="EGF_3"/>
    <property type="match status" value="3"/>
</dbReference>
<sequence length="354" mass="39781">MVVIMGGALNQTDVNVIRDFSDQLVVTAVVVKNVDMVLVEITSHSLANVKWDGVDFIVNEANLEYCSRHQPCQNGGVCTNGGLTSDFTCRCPEAFVGETCEIEVPSICQHPGICRNGGVCTNADSKLGRCQCVKGFEGRYCEREIVQFHCIKNICKNGGSCLNESRCVCPLCFSGNDCSIIDKNCLWQRSNVSLIANIDLSGGSEHTMPSRILMFIAFFSVMMLALCMVMFLMKYKRMKRLLRDPITQNTLNERRQICANLTNQVDDHRSYLDESYKIFVIPSKKYSKNDVMETCDADCETRYVTQPRGRYCTLPPCMDVITTEPEHHYAEIDFRSTTVTMGEKKFTDENACVV</sequence>
<dbReference type="EMBL" id="KN716580">
    <property type="protein sequence ID" value="KJH43223.1"/>
    <property type="molecule type" value="Genomic_DNA"/>
</dbReference>
<dbReference type="InterPro" id="IPR000742">
    <property type="entry name" value="EGF"/>
</dbReference>
<name>A0A0D8XF80_DICVI</name>
<dbReference type="Gene3D" id="2.10.25.10">
    <property type="entry name" value="Laminin"/>
    <property type="match status" value="3"/>
</dbReference>
<dbReference type="SUPFAM" id="SSF57196">
    <property type="entry name" value="EGF/Laminin"/>
    <property type="match status" value="2"/>
</dbReference>
<evidence type="ECO:0000313" key="7">
    <source>
        <dbReference type="EMBL" id="KJH43223.1"/>
    </source>
</evidence>
<feature type="transmembrane region" description="Helical" evidence="5">
    <location>
        <begin position="212"/>
        <end position="233"/>
    </location>
</feature>
<dbReference type="SMART" id="SM00181">
    <property type="entry name" value="EGF"/>
    <property type="match status" value="3"/>
</dbReference>
<dbReference type="Proteomes" id="UP000053766">
    <property type="component" value="Unassembled WGS sequence"/>
</dbReference>
<keyword evidence="1 4" id="KW-0245">EGF-like domain</keyword>
<dbReference type="PANTHER" id="PTHR24049">
    <property type="entry name" value="CRUMBS FAMILY MEMBER"/>
    <property type="match status" value="1"/>
</dbReference>
<dbReference type="InterPro" id="IPR051022">
    <property type="entry name" value="Notch_Cell-Fate_Det"/>
</dbReference>
<evidence type="ECO:0000256" key="3">
    <source>
        <dbReference type="ARBA" id="ARBA00023157"/>
    </source>
</evidence>
<keyword evidence="5" id="KW-0472">Membrane</keyword>
<keyword evidence="2" id="KW-0677">Repeat</keyword>
<dbReference type="Pfam" id="PF00008">
    <property type="entry name" value="EGF"/>
    <property type="match status" value="1"/>
</dbReference>
<feature type="domain" description="EGF-like" evidence="6">
    <location>
        <begin position="62"/>
        <end position="101"/>
    </location>
</feature>